<proteinExistence type="predicted"/>
<dbReference type="EMBL" id="SCEB01214333">
    <property type="protein sequence ID" value="RXM35955.1"/>
    <property type="molecule type" value="Genomic_DNA"/>
</dbReference>
<dbReference type="EC" id="3.5.2.17" evidence="2"/>
<feature type="region of interest" description="Disordered" evidence="5">
    <location>
        <begin position="1"/>
        <end position="55"/>
    </location>
</feature>
<feature type="region of interest" description="Disordered" evidence="5">
    <location>
        <begin position="89"/>
        <end position="144"/>
    </location>
</feature>
<dbReference type="Gene3D" id="2.60.40.180">
    <property type="entry name" value="Transthyretin/hydroxyisourate hydrolase domain"/>
    <property type="match status" value="1"/>
</dbReference>
<comment type="caution">
    <text evidence="7">The sequence shown here is derived from an EMBL/GenBank/DDBJ whole genome shotgun (WGS) entry which is preliminary data.</text>
</comment>
<evidence type="ECO:0000313" key="8">
    <source>
        <dbReference type="Proteomes" id="UP000289886"/>
    </source>
</evidence>
<keyword evidence="8" id="KW-1185">Reference proteome</keyword>
<keyword evidence="4 7" id="KW-0378">Hydrolase</keyword>
<dbReference type="AlphaFoldDB" id="A0A444ULA2"/>
<accession>A0A444ULA2</accession>
<keyword evidence="3" id="KW-0659">Purine metabolism</keyword>
<dbReference type="InterPro" id="IPR023419">
    <property type="entry name" value="Transthyretin_CS"/>
</dbReference>
<dbReference type="NCBIfam" id="TIGR02962">
    <property type="entry name" value="hdxy_isourate"/>
    <property type="match status" value="1"/>
</dbReference>
<dbReference type="GO" id="GO:0033971">
    <property type="term" value="F:hydroxyisourate hydrolase activity"/>
    <property type="evidence" value="ECO:0007669"/>
    <property type="project" value="UniProtKB-EC"/>
</dbReference>
<reference evidence="7 8" key="1">
    <citation type="submission" date="2019-01" db="EMBL/GenBank/DDBJ databases">
        <title>Draft Genome and Complete Hox-Cluster Characterization of the Sterlet Sturgeon (Acipenser ruthenus).</title>
        <authorList>
            <person name="Wei Q."/>
        </authorList>
    </citation>
    <scope>NUCLEOTIDE SEQUENCE [LARGE SCALE GENOMIC DNA]</scope>
    <source>
        <strain evidence="7">WHYD16114868_AA</strain>
        <tissue evidence="7">Blood</tissue>
    </source>
</reference>
<evidence type="ECO:0000256" key="4">
    <source>
        <dbReference type="ARBA" id="ARBA00022801"/>
    </source>
</evidence>
<comment type="catalytic activity">
    <reaction evidence="1">
        <text>5-hydroxyisourate + H2O = 5-hydroxy-2-oxo-4-ureido-2,5-dihydro-1H-imidazole-5-carboxylate + H(+)</text>
        <dbReference type="Rhea" id="RHEA:23736"/>
        <dbReference type="ChEBI" id="CHEBI:15377"/>
        <dbReference type="ChEBI" id="CHEBI:15378"/>
        <dbReference type="ChEBI" id="CHEBI:18072"/>
        <dbReference type="ChEBI" id="CHEBI:58639"/>
        <dbReference type="EC" id="3.5.2.17"/>
    </reaction>
</comment>
<name>A0A444ULA2_ACIRT</name>
<dbReference type="InterPro" id="IPR023416">
    <property type="entry name" value="Transthyretin/HIU_hydrolase_d"/>
</dbReference>
<dbReference type="Pfam" id="PF00576">
    <property type="entry name" value="Transthyretin"/>
    <property type="match status" value="1"/>
</dbReference>
<evidence type="ECO:0000256" key="3">
    <source>
        <dbReference type="ARBA" id="ARBA00022631"/>
    </source>
</evidence>
<dbReference type="GO" id="GO:0006144">
    <property type="term" value="P:purine nucleobase metabolic process"/>
    <property type="evidence" value="ECO:0007669"/>
    <property type="project" value="UniProtKB-KW"/>
</dbReference>
<evidence type="ECO:0000259" key="6">
    <source>
        <dbReference type="Pfam" id="PF00576"/>
    </source>
</evidence>
<dbReference type="SUPFAM" id="SSF49472">
    <property type="entry name" value="Transthyretin (synonym: prealbumin)"/>
    <property type="match status" value="1"/>
</dbReference>
<evidence type="ECO:0000256" key="5">
    <source>
        <dbReference type="SAM" id="MobiDB-lite"/>
    </source>
</evidence>
<gene>
    <name evidence="7" type="ORF">EOD39_3812</name>
</gene>
<evidence type="ECO:0000313" key="7">
    <source>
        <dbReference type="EMBL" id="RXM35955.1"/>
    </source>
</evidence>
<evidence type="ECO:0000256" key="2">
    <source>
        <dbReference type="ARBA" id="ARBA00012609"/>
    </source>
</evidence>
<feature type="domain" description="Transthyretin/hydroxyisourate hydrolase" evidence="6">
    <location>
        <begin position="157"/>
        <end position="234"/>
    </location>
</feature>
<dbReference type="InterPro" id="IPR000895">
    <property type="entry name" value="Transthyretin/HIU_hydrolase"/>
</dbReference>
<dbReference type="InterPro" id="IPR014306">
    <property type="entry name" value="Hydroxyisourate_hydrolase"/>
</dbReference>
<dbReference type="InterPro" id="IPR036817">
    <property type="entry name" value="Transthyretin/HIU_hydrolase_sf"/>
</dbReference>
<organism evidence="7 8">
    <name type="scientific">Acipenser ruthenus</name>
    <name type="common">Sterlet sturgeon</name>
    <dbReference type="NCBI Taxonomy" id="7906"/>
    <lineage>
        <taxon>Eukaryota</taxon>
        <taxon>Metazoa</taxon>
        <taxon>Chordata</taxon>
        <taxon>Craniata</taxon>
        <taxon>Vertebrata</taxon>
        <taxon>Euteleostomi</taxon>
        <taxon>Actinopterygii</taxon>
        <taxon>Chondrostei</taxon>
        <taxon>Acipenseriformes</taxon>
        <taxon>Acipenseridae</taxon>
        <taxon>Acipenser</taxon>
    </lineage>
</organism>
<sequence>MITSGSQPPCLLPHAAPPCPSGLGSRTQHSGGAKKVSHRRGGQAAPPTEQNVRAVTTSVKADELQTIKRELTLIKVQIDGLLENLDRMDRQRKDQTELDSSAGGSPYRASASSPDGSLPSPSHRRRGQRERGESPELGEASDEDNDTIWRPYFCSGQLSSRVTNSDGRCPDLVSPETFTAGMYKMRFETGDYWNKLGETSFYPYVEIAFNIIDPSQKYHIPLLLSQFSYSTYRGS</sequence>
<dbReference type="PANTHER" id="PTHR10395:SF11">
    <property type="entry name" value="5-HYDROXYISOURATE HYDROLASE"/>
    <property type="match status" value="1"/>
</dbReference>
<dbReference type="CDD" id="cd05822">
    <property type="entry name" value="TLP_HIUase"/>
    <property type="match status" value="1"/>
</dbReference>
<protein>
    <recommendedName>
        <fullName evidence="2">hydroxyisourate hydrolase</fullName>
        <ecNumber evidence="2">3.5.2.17</ecNumber>
    </recommendedName>
</protein>
<evidence type="ECO:0000256" key="1">
    <source>
        <dbReference type="ARBA" id="ARBA00001043"/>
    </source>
</evidence>
<dbReference type="PRINTS" id="PR00189">
    <property type="entry name" value="TRNSTHYRETIN"/>
</dbReference>
<dbReference type="Proteomes" id="UP000289886">
    <property type="component" value="Unassembled WGS sequence"/>
</dbReference>
<dbReference type="PROSITE" id="PS00769">
    <property type="entry name" value="TRANSTHYRETIN_2"/>
    <property type="match status" value="1"/>
</dbReference>
<dbReference type="PANTHER" id="PTHR10395">
    <property type="entry name" value="URICASE AND TRANSTHYRETIN-RELATED"/>
    <property type="match status" value="1"/>
</dbReference>